<dbReference type="GO" id="GO:0006412">
    <property type="term" value="P:translation"/>
    <property type="evidence" value="ECO:0007669"/>
    <property type="project" value="InterPro"/>
</dbReference>
<dbReference type="SUPFAM" id="SSF57829">
    <property type="entry name" value="Zn-binding ribosomal proteins"/>
    <property type="match status" value="1"/>
</dbReference>
<dbReference type="Gene3D" id="2.40.128.20">
    <property type="match status" value="1"/>
</dbReference>
<keyword evidence="5" id="KW-0479">Metal-binding</keyword>
<dbReference type="InterPro" id="IPR023407">
    <property type="entry name" value="Ribosomal_eS27_Zn-bd_dom_sf"/>
</dbReference>
<dbReference type="GO" id="GO:1990904">
    <property type="term" value="C:ribonucleoprotein complex"/>
    <property type="evidence" value="ECO:0007669"/>
    <property type="project" value="UniProtKB-KW"/>
</dbReference>
<evidence type="ECO:0000256" key="5">
    <source>
        <dbReference type="RuleBase" id="RU000671"/>
    </source>
</evidence>
<dbReference type="InterPro" id="IPR011332">
    <property type="entry name" value="Ribosomal_zn-bd"/>
</dbReference>
<dbReference type="SUPFAM" id="SSF50814">
    <property type="entry name" value="Lipocalins"/>
    <property type="match status" value="1"/>
</dbReference>
<dbReference type="GO" id="GO:0003735">
    <property type="term" value="F:structural constituent of ribosome"/>
    <property type="evidence" value="ECO:0007669"/>
    <property type="project" value="InterPro"/>
</dbReference>
<sequence>MEDFLGTWKLVKSVSYDEYLKAIGVVQDPDDDVVTETLSKEEDSVVWTKVSSKQTVKMRFTLDKEFKMFSQDGRYSLITISLKENQLVQVQKMDKMISTIIREVQGTNIIMLAKDLLHPSAEEERRRHKKKRLVQSPNSYFMDVKCPGCYKITTVFSHAQTVVLCVGCSTVLCQPTGGKARLTEGTAL</sequence>
<keyword evidence="3 5" id="KW-0689">Ribosomal protein</keyword>
<dbReference type="Pfam" id="PF00061">
    <property type="entry name" value="Lipocalin"/>
    <property type="match status" value="1"/>
</dbReference>
<dbReference type="Pfam" id="PF01667">
    <property type="entry name" value="Ribosomal_S27e"/>
    <property type="match status" value="1"/>
</dbReference>
<comment type="caution">
    <text evidence="7">The sequence shown here is derived from an EMBL/GenBank/DDBJ whole genome shotgun (WGS) entry which is preliminary data.</text>
</comment>
<dbReference type="PROSITE" id="PS01168">
    <property type="entry name" value="RIBOSOMAL_S27E"/>
    <property type="match status" value="1"/>
</dbReference>
<comment type="cofactor">
    <cofactor evidence="5">
        <name>Zn(2+)</name>
        <dbReference type="ChEBI" id="CHEBI:29105"/>
    </cofactor>
    <text evidence="5">Binds 1 zinc ion per subunit.</text>
</comment>
<dbReference type="AlphaFoldDB" id="A0A556V922"/>
<keyword evidence="5" id="KW-0863">Zinc-finger</keyword>
<evidence type="ECO:0000256" key="4">
    <source>
        <dbReference type="ARBA" id="ARBA00023274"/>
    </source>
</evidence>
<dbReference type="FunFam" id="2.20.25.100:FF:000001">
    <property type="entry name" value="40S ribosomal protein S27"/>
    <property type="match status" value="1"/>
</dbReference>
<dbReference type="InterPro" id="IPR000592">
    <property type="entry name" value="Ribosomal_eS27"/>
</dbReference>
<evidence type="ECO:0000256" key="2">
    <source>
        <dbReference type="ARBA" id="ARBA00022833"/>
    </source>
</evidence>
<dbReference type="PANTHER" id="PTHR11594">
    <property type="entry name" value="40S RIBOSOMAL PROTEIN S27"/>
    <property type="match status" value="1"/>
</dbReference>
<dbReference type="InterPro" id="IPR000566">
    <property type="entry name" value="Lipocln_cytosolic_FA-bd_dom"/>
</dbReference>
<keyword evidence="8" id="KW-1185">Reference proteome</keyword>
<dbReference type="GO" id="GO:0005840">
    <property type="term" value="C:ribosome"/>
    <property type="evidence" value="ECO:0007669"/>
    <property type="project" value="UniProtKB-KW"/>
</dbReference>
<dbReference type="InterPro" id="IPR012674">
    <property type="entry name" value="Calycin"/>
</dbReference>
<dbReference type="EMBL" id="VCAZ01000166">
    <property type="protein sequence ID" value="TTB12808.1"/>
    <property type="molecule type" value="Genomic_DNA"/>
</dbReference>
<dbReference type="InterPro" id="IPR000463">
    <property type="entry name" value="Fatty_acid-bd"/>
</dbReference>
<dbReference type="PRINTS" id="PR00178">
    <property type="entry name" value="FATTYACIDBP"/>
</dbReference>
<evidence type="ECO:0000259" key="6">
    <source>
        <dbReference type="Pfam" id="PF00061"/>
    </source>
</evidence>
<gene>
    <name evidence="7" type="ORF">Baya_14275</name>
</gene>
<accession>A0A556V922</accession>
<evidence type="ECO:0000256" key="3">
    <source>
        <dbReference type="ARBA" id="ARBA00022980"/>
    </source>
</evidence>
<feature type="domain" description="Lipocalin/cytosolic fatty-acid binding" evidence="6">
    <location>
        <begin position="6"/>
        <end position="107"/>
    </location>
</feature>
<keyword evidence="2 5" id="KW-0862">Zinc</keyword>
<keyword evidence="4 5" id="KW-0687">Ribonucleoprotein</keyword>
<dbReference type="Proteomes" id="UP000319801">
    <property type="component" value="Unassembled WGS sequence"/>
</dbReference>
<organism evidence="7 8">
    <name type="scientific">Bagarius yarrelli</name>
    <name type="common">Goonch</name>
    <name type="synonym">Bagrus yarrelli</name>
    <dbReference type="NCBI Taxonomy" id="175774"/>
    <lineage>
        <taxon>Eukaryota</taxon>
        <taxon>Metazoa</taxon>
        <taxon>Chordata</taxon>
        <taxon>Craniata</taxon>
        <taxon>Vertebrata</taxon>
        <taxon>Euteleostomi</taxon>
        <taxon>Actinopterygii</taxon>
        <taxon>Neopterygii</taxon>
        <taxon>Teleostei</taxon>
        <taxon>Ostariophysi</taxon>
        <taxon>Siluriformes</taxon>
        <taxon>Sisoridae</taxon>
        <taxon>Sisorinae</taxon>
        <taxon>Bagarius</taxon>
    </lineage>
</organism>
<comment type="similarity">
    <text evidence="1 5">Belongs to the eukaryotic ribosomal protein eS27 family.</text>
</comment>
<dbReference type="GO" id="GO:0008270">
    <property type="term" value="F:zinc ion binding"/>
    <property type="evidence" value="ECO:0007669"/>
    <property type="project" value="UniProtKB-KW"/>
</dbReference>
<evidence type="ECO:0000256" key="1">
    <source>
        <dbReference type="ARBA" id="ARBA00010919"/>
    </source>
</evidence>
<evidence type="ECO:0000313" key="7">
    <source>
        <dbReference type="EMBL" id="TTB12808.1"/>
    </source>
</evidence>
<reference evidence="7 8" key="1">
    <citation type="journal article" date="2019" name="Genome Biol. Evol.">
        <title>Whole-Genome Sequencing of the Giant Devil Catfish, Bagarius yarrelli.</title>
        <authorList>
            <person name="Jiang W."/>
            <person name="Lv Y."/>
            <person name="Cheng L."/>
            <person name="Yang K."/>
            <person name="Chao B."/>
            <person name="Wang X."/>
            <person name="Li Y."/>
            <person name="Pan X."/>
            <person name="You X."/>
            <person name="Zhang Y."/>
            <person name="Yang J."/>
            <person name="Li J."/>
            <person name="Zhang X."/>
            <person name="Liu S."/>
            <person name="Sun C."/>
            <person name="Yang J."/>
            <person name="Shi Q."/>
        </authorList>
    </citation>
    <scope>NUCLEOTIDE SEQUENCE [LARGE SCALE GENOMIC DNA]</scope>
    <source>
        <strain evidence="7">JWS20170419001</strain>
        <tissue evidence="7">Muscle</tissue>
    </source>
</reference>
<evidence type="ECO:0000313" key="8">
    <source>
        <dbReference type="Proteomes" id="UP000319801"/>
    </source>
</evidence>
<dbReference type="GO" id="GO:0008289">
    <property type="term" value="F:lipid binding"/>
    <property type="evidence" value="ECO:0007669"/>
    <property type="project" value="InterPro"/>
</dbReference>
<dbReference type="OrthoDB" id="5567124at2759"/>
<dbReference type="HAMAP" id="MF_00371">
    <property type="entry name" value="Ribosomal_eS27"/>
    <property type="match status" value="1"/>
</dbReference>
<protein>
    <recommendedName>
        <fullName evidence="5">40S ribosomal protein S27</fullName>
    </recommendedName>
</protein>
<dbReference type="Gene3D" id="2.20.25.100">
    <property type="entry name" value="Zn-binding ribosomal proteins"/>
    <property type="match status" value="1"/>
</dbReference>
<proteinExistence type="inferred from homology"/>
<dbReference type="CDD" id="cd00742">
    <property type="entry name" value="FABP"/>
    <property type="match status" value="1"/>
</dbReference>
<name>A0A556V922_BAGYA</name>